<evidence type="ECO:0000313" key="3">
    <source>
        <dbReference type="EMBL" id="KPC21912.1"/>
    </source>
</evidence>
<dbReference type="EMBL" id="LGLK01000012">
    <property type="protein sequence ID" value="KPC21912.1"/>
    <property type="molecule type" value="Genomic_DNA"/>
</dbReference>
<dbReference type="AlphaFoldDB" id="A0AB37RBD8"/>
<name>A0AB37RBD8_PSEAV</name>
<comment type="caution">
    <text evidence="4">The sequence shown here is derived from an EMBL/GenBank/DDBJ whole genome shotgun (WGS) entry which is preliminary data.</text>
</comment>
<reference evidence="3 5" key="2">
    <citation type="submission" date="2015-10" db="EMBL/GenBank/DDBJ databases">
        <title>Comparative genomics and high-throughput reverse genetic screens identify a new phytobacterial MAMP and an Arabidopsis receptor required for immune elicitation.</title>
        <authorList>
            <person name="Mott G.A."/>
            <person name="Thakur S."/>
            <person name="Wang P.W."/>
            <person name="Desveaux D."/>
            <person name="Guttman D.S."/>
        </authorList>
    </citation>
    <scope>NUCLEOTIDE SEQUENCE [LARGE SCALE GENOMIC DNA]</scope>
    <source>
        <strain evidence="3 5">107</strain>
    </source>
</reference>
<evidence type="ECO:0000313" key="5">
    <source>
        <dbReference type="Proteomes" id="UP000037943"/>
    </source>
</evidence>
<gene>
    <name evidence="3" type="ORF">AC499_2665</name>
    <name evidence="4" type="ORF">ALP33_200071</name>
</gene>
<feature type="domain" description="DUF2345" evidence="2">
    <location>
        <begin position="1"/>
        <end position="79"/>
    </location>
</feature>
<keyword evidence="5" id="KW-1185">Reference proteome</keyword>
<organism evidence="4 6">
    <name type="scientific">Pseudomonas amygdali pv. lachrymans</name>
    <name type="common">Pseudomonas syringae pv. lachrymans</name>
    <dbReference type="NCBI Taxonomy" id="53707"/>
    <lineage>
        <taxon>Bacteria</taxon>
        <taxon>Pseudomonadati</taxon>
        <taxon>Pseudomonadota</taxon>
        <taxon>Gammaproteobacteria</taxon>
        <taxon>Pseudomonadales</taxon>
        <taxon>Pseudomonadaceae</taxon>
        <taxon>Pseudomonas</taxon>
        <taxon>Pseudomonas amygdali</taxon>
    </lineage>
</organism>
<reference evidence="4 6" key="3">
    <citation type="submission" date="2018-08" db="EMBL/GenBank/DDBJ databases">
        <title>Recombination of ecologically and evolutionarily significant loci maintains genetic cohesion in the Pseudomonas syringae species complex.</title>
        <authorList>
            <person name="Dillon M."/>
            <person name="Thakur S."/>
            <person name="Almeida R.N.D."/>
            <person name="Weir B.S."/>
            <person name="Guttman D.S."/>
        </authorList>
    </citation>
    <scope>NUCLEOTIDE SEQUENCE [LARGE SCALE GENOMIC DNA]</scope>
    <source>
        <strain evidence="4 6">ICMP 3402</strain>
    </source>
</reference>
<evidence type="ECO:0000313" key="4">
    <source>
        <dbReference type="EMBL" id="RMU23235.1"/>
    </source>
</evidence>
<dbReference type="EMBL" id="RBTW01000016">
    <property type="protein sequence ID" value="RMU23235.1"/>
    <property type="molecule type" value="Genomic_DNA"/>
</dbReference>
<evidence type="ECO:0000313" key="6">
    <source>
        <dbReference type="Proteomes" id="UP000271817"/>
    </source>
</evidence>
<accession>A0AB37RBD8</accession>
<dbReference type="Pfam" id="PF10106">
    <property type="entry name" value="DUF2345"/>
    <property type="match status" value="1"/>
</dbReference>
<protein>
    <submittedName>
        <fullName evidence="3">Rhs element Vgr protein</fullName>
    </submittedName>
</protein>
<evidence type="ECO:0000259" key="2">
    <source>
        <dbReference type="Pfam" id="PF10106"/>
    </source>
</evidence>
<feature type="region of interest" description="Disordered" evidence="1">
    <location>
        <begin position="182"/>
        <end position="216"/>
    </location>
</feature>
<dbReference type="Proteomes" id="UP000271817">
    <property type="component" value="Unassembled WGS sequence"/>
</dbReference>
<dbReference type="Proteomes" id="UP000037943">
    <property type="component" value="Unassembled WGS sequence"/>
</dbReference>
<proteinExistence type="predicted"/>
<evidence type="ECO:0000256" key="1">
    <source>
        <dbReference type="SAM" id="MobiDB-lite"/>
    </source>
</evidence>
<sequence>MFAAKGKIELQAQSDAMELTAQQKVMITSTAAGIEIAAQEGILLTSGGGYIRIKDGNIEIHAPGTIDVKGAKKTFSGPAQLNRDHPAWPESSVTQALTFYAGQTNAGSSSAWAGMPYKLFAGGALIKQDVMNKKGTIDVDHNPTITEYVVELANGVSYKIPVGGQYKGEENNAELANNGFHRHESNTNPEVTQPIGRSDFRTEYASLNNPKSEKEI</sequence>
<reference evidence="3" key="1">
    <citation type="submission" date="2015-07" db="EMBL/GenBank/DDBJ databases">
        <authorList>
            <person name="O'Brien H.E."/>
            <person name="Thakur S."/>
            <person name="Gong Y."/>
            <person name="Wang P.W."/>
            <person name="Guttman D.S."/>
        </authorList>
    </citation>
    <scope>NUCLEOTIDE SEQUENCE</scope>
    <source>
        <strain evidence="3">107</strain>
    </source>
</reference>
<dbReference type="InterPro" id="IPR018769">
    <property type="entry name" value="VgrG2_DUF2345"/>
</dbReference>